<gene>
    <name evidence="1" type="ORF">QYM36_014621</name>
</gene>
<dbReference type="EMBL" id="JAVRJZ010000019">
    <property type="protein sequence ID" value="KAK2706635.1"/>
    <property type="molecule type" value="Genomic_DNA"/>
</dbReference>
<protein>
    <submittedName>
        <fullName evidence="1">Uncharacterized protein</fullName>
    </submittedName>
</protein>
<accession>A0AA88L3M0</accession>
<dbReference type="AlphaFoldDB" id="A0AA88L3M0"/>
<name>A0AA88L3M0_ARTSF</name>
<evidence type="ECO:0000313" key="2">
    <source>
        <dbReference type="Proteomes" id="UP001187531"/>
    </source>
</evidence>
<dbReference type="Proteomes" id="UP001187531">
    <property type="component" value="Unassembled WGS sequence"/>
</dbReference>
<keyword evidence="2" id="KW-1185">Reference proteome</keyword>
<proteinExistence type="predicted"/>
<sequence length="98" mass="11416">MLDDKTIQLDQWKECFAKLLNVESIVVNSNLKVFFQQTTRKNLPEHDSLSVEEACEVAVKLVKLLGPKMLLWLNMPFFIDRKTDVIPRDWKTGIPFPL</sequence>
<comment type="caution">
    <text evidence="1">The sequence shown here is derived from an EMBL/GenBank/DDBJ whole genome shotgun (WGS) entry which is preliminary data.</text>
</comment>
<organism evidence="1 2">
    <name type="scientific">Artemia franciscana</name>
    <name type="common">Brine shrimp</name>
    <name type="synonym">Artemia sanfranciscana</name>
    <dbReference type="NCBI Taxonomy" id="6661"/>
    <lineage>
        <taxon>Eukaryota</taxon>
        <taxon>Metazoa</taxon>
        <taxon>Ecdysozoa</taxon>
        <taxon>Arthropoda</taxon>
        <taxon>Crustacea</taxon>
        <taxon>Branchiopoda</taxon>
        <taxon>Anostraca</taxon>
        <taxon>Artemiidae</taxon>
        <taxon>Artemia</taxon>
    </lineage>
</organism>
<reference evidence="1" key="1">
    <citation type="submission" date="2023-07" db="EMBL/GenBank/DDBJ databases">
        <title>Chromosome-level genome assembly of Artemia franciscana.</title>
        <authorList>
            <person name="Jo E."/>
        </authorList>
    </citation>
    <scope>NUCLEOTIDE SEQUENCE</scope>
    <source>
        <tissue evidence="1">Whole body</tissue>
    </source>
</reference>
<evidence type="ECO:0000313" key="1">
    <source>
        <dbReference type="EMBL" id="KAK2706635.1"/>
    </source>
</evidence>